<proteinExistence type="predicted"/>
<dbReference type="GO" id="GO:0003677">
    <property type="term" value="F:DNA binding"/>
    <property type="evidence" value="ECO:0007669"/>
    <property type="project" value="UniProtKB-KW"/>
</dbReference>
<sequence length="147" mass="16833">MKIGELAKSTGTSIESIRFYEREALLPAPQRSENNYRVYAEEHVERLTFIRHCRSLDMALGEIRSLLRFKETPQENCEGVNELLDEHIGHVAERIRELRQLEKQLKVLRAQCAESSAAGCCGILNELSTEMPVFPKHAVRKHVHGTH</sequence>
<organism evidence="4 5">
    <name type="scientific">Pulveribacter suum</name>
    <dbReference type="NCBI Taxonomy" id="2116657"/>
    <lineage>
        <taxon>Bacteria</taxon>
        <taxon>Pseudomonadati</taxon>
        <taxon>Pseudomonadota</taxon>
        <taxon>Betaproteobacteria</taxon>
        <taxon>Burkholderiales</taxon>
        <taxon>Comamonadaceae</taxon>
        <taxon>Pulveribacter</taxon>
    </lineage>
</organism>
<dbReference type="PANTHER" id="PTHR30204">
    <property type="entry name" value="REDOX-CYCLING DRUG-SENSING TRANSCRIPTIONAL ACTIVATOR SOXR"/>
    <property type="match status" value="1"/>
</dbReference>
<dbReference type="Pfam" id="PF13411">
    <property type="entry name" value="MerR_1"/>
    <property type="match status" value="1"/>
</dbReference>
<dbReference type="InterPro" id="IPR011791">
    <property type="entry name" value="CadR-PbrR"/>
</dbReference>
<protein>
    <submittedName>
        <fullName evidence="4">Cd(II)/Pb(II)-responsive transcriptional regulator</fullName>
    </submittedName>
</protein>
<evidence type="ECO:0000256" key="1">
    <source>
        <dbReference type="ARBA" id="ARBA00023125"/>
    </source>
</evidence>
<reference evidence="5" key="1">
    <citation type="submission" date="2018-03" db="EMBL/GenBank/DDBJ databases">
        <title>Genome sequencing of Melaminivora sp. strain SC2-7.</title>
        <authorList>
            <person name="Kim S.-J."/>
            <person name="Heo J."/>
            <person name="Ahn J.-H."/>
            <person name="Kwon S.-W."/>
        </authorList>
    </citation>
    <scope>NUCLEOTIDE SEQUENCE [LARGE SCALE GENOMIC DNA]</scope>
    <source>
        <strain evidence="5">SC2-7</strain>
    </source>
</reference>
<keyword evidence="2" id="KW-0175">Coiled coil</keyword>
<dbReference type="OrthoDB" id="9808480at2"/>
<dbReference type="RefSeq" id="WP_106846721.1">
    <property type="nucleotide sequence ID" value="NZ_CP027792.1"/>
</dbReference>
<dbReference type="PRINTS" id="PR00040">
    <property type="entry name" value="HTHMERR"/>
</dbReference>
<feature type="coiled-coil region" evidence="2">
    <location>
        <begin position="91"/>
        <end position="118"/>
    </location>
</feature>
<dbReference type="AlphaFoldDB" id="A0A2P1NM82"/>
<dbReference type="Gene3D" id="1.10.1660.10">
    <property type="match status" value="1"/>
</dbReference>
<dbReference type="GO" id="GO:0045893">
    <property type="term" value="P:positive regulation of DNA-templated transcription"/>
    <property type="evidence" value="ECO:0007669"/>
    <property type="project" value="InterPro"/>
</dbReference>
<dbReference type="CDD" id="cd04784">
    <property type="entry name" value="HTH_CadR-PbrR"/>
    <property type="match status" value="1"/>
</dbReference>
<evidence type="ECO:0000256" key="2">
    <source>
        <dbReference type="SAM" id="Coils"/>
    </source>
</evidence>
<dbReference type="GO" id="GO:0046872">
    <property type="term" value="F:metal ion binding"/>
    <property type="evidence" value="ECO:0007669"/>
    <property type="project" value="InterPro"/>
</dbReference>
<gene>
    <name evidence="4" type="primary">cadR</name>
    <name evidence="4" type="ORF">C7H73_11175</name>
</gene>
<dbReference type="NCBIfam" id="TIGR02047">
    <property type="entry name" value="CadR-PbrR"/>
    <property type="match status" value="1"/>
</dbReference>
<evidence type="ECO:0000259" key="3">
    <source>
        <dbReference type="PROSITE" id="PS50937"/>
    </source>
</evidence>
<evidence type="ECO:0000313" key="5">
    <source>
        <dbReference type="Proteomes" id="UP000241829"/>
    </source>
</evidence>
<dbReference type="SMART" id="SM00422">
    <property type="entry name" value="HTH_MERR"/>
    <property type="match status" value="1"/>
</dbReference>
<accession>A0A2P1NM82</accession>
<dbReference type="EMBL" id="CP027792">
    <property type="protein sequence ID" value="AVP58168.1"/>
    <property type="molecule type" value="Genomic_DNA"/>
</dbReference>
<dbReference type="SUPFAM" id="SSF46955">
    <property type="entry name" value="Putative DNA-binding domain"/>
    <property type="match status" value="1"/>
</dbReference>
<dbReference type="InterPro" id="IPR009061">
    <property type="entry name" value="DNA-bd_dom_put_sf"/>
</dbReference>
<dbReference type="PANTHER" id="PTHR30204:SF92">
    <property type="entry name" value="HTH-TYPE TRANSCRIPTIONAL REGULATOR ZNTR"/>
    <property type="match status" value="1"/>
</dbReference>
<dbReference type="GO" id="GO:0003700">
    <property type="term" value="F:DNA-binding transcription factor activity"/>
    <property type="evidence" value="ECO:0007669"/>
    <property type="project" value="InterPro"/>
</dbReference>
<dbReference type="Proteomes" id="UP000241829">
    <property type="component" value="Chromosome"/>
</dbReference>
<feature type="domain" description="HTH merR-type" evidence="3">
    <location>
        <begin position="1"/>
        <end position="69"/>
    </location>
</feature>
<evidence type="ECO:0000313" key="4">
    <source>
        <dbReference type="EMBL" id="AVP58168.1"/>
    </source>
</evidence>
<dbReference type="PROSITE" id="PS50937">
    <property type="entry name" value="HTH_MERR_2"/>
    <property type="match status" value="1"/>
</dbReference>
<dbReference type="KEGG" id="melm:C7H73_11175"/>
<keyword evidence="1" id="KW-0238">DNA-binding</keyword>
<keyword evidence="5" id="KW-1185">Reference proteome</keyword>
<dbReference type="InterPro" id="IPR047057">
    <property type="entry name" value="MerR_fam"/>
</dbReference>
<dbReference type="InterPro" id="IPR000551">
    <property type="entry name" value="MerR-type_HTH_dom"/>
</dbReference>
<name>A0A2P1NM82_9BURK</name>